<comment type="function">
    <text evidence="13">Exerts an anti-apoptotic effect in the immune system and is involved in responses to infections.</text>
</comment>
<evidence type="ECO:0000256" key="14">
    <source>
        <dbReference type="ARBA" id="ARBA00073539"/>
    </source>
</evidence>
<dbReference type="Proteomes" id="UP001479290">
    <property type="component" value="Unassembled WGS sequence"/>
</dbReference>
<evidence type="ECO:0000259" key="17">
    <source>
        <dbReference type="PROSITE" id="PS51720"/>
    </source>
</evidence>
<evidence type="ECO:0000256" key="3">
    <source>
        <dbReference type="ARBA" id="ARBA00004514"/>
    </source>
</evidence>
<proteinExistence type="inferred from homology"/>
<evidence type="ECO:0000256" key="6">
    <source>
        <dbReference type="ARBA" id="ARBA00022490"/>
    </source>
</evidence>
<dbReference type="InterPro" id="IPR006703">
    <property type="entry name" value="G_AIG1"/>
</dbReference>
<dbReference type="EMBL" id="JAWDJR010000003">
    <property type="protein sequence ID" value="KAK9978685.1"/>
    <property type="molecule type" value="Genomic_DNA"/>
</dbReference>
<dbReference type="InterPro" id="IPR045058">
    <property type="entry name" value="GIMA/IAN/Toc"/>
</dbReference>
<dbReference type="PROSITE" id="PS51720">
    <property type="entry name" value="G_AIG1"/>
    <property type="match status" value="1"/>
</dbReference>
<dbReference type="AlphaFoldDB" id="A0AAW2B1L5"/>
<dbReference type="GO" id="GO:0005525">
    <property type="term" value="F:GTP binding"/>
    <property type="evidence" value="ECO:0007669"/>
    <property type="project" value="UniProtKB-KW"/>
</dbReference>
<evidence type="ECO:0000313" key="18">
    <source>
        <dbReference type="EMBL" id="KAK9978685.1"/>
    </source>
</evidence>
<evidence type="ECO:0000256" key="16">
    <source>
        <dbReference type="SAM" id="MobiDB-lite"/>
    </source>
</evidence>
<evidence type="ECO:0000256" key="12">
    <source>
        <dbReference type="ARBA" id="ARBA00023134"/>
    </source>
</evidence>
<evidence type="ECO:0000256" key="15">
    <source>
        <dbReference type="ARBA" id="ARBA00077278"/>
    </source>
</evidence>
<dbReference type="PANTHER" id="PTHR10903">
    <property type="entry name" value="GTPASE, IMAP FAMILY MEMBER-RELATED"/>
    <property type="match status" value="1"/>
</dbReference>
<feature type="region of interest" description="Disordered" evidence="16">
    <location>
        <begin position="256"/>
        <end position="277"/>
    </location>
</feature>
<keyword evidence="9" id="KW-0256">Endoplasmic reticulum</keyword>
<evidence type="ECO:0000256" key="10">
    <source>
        <dbReference type="ARBA" id="ARBA00023034"/>
    </source>
</evidence>
<keyword evidence="7" id="KW-0677">Repeat</keyword>
<dbReference type="InterPro" id="IPR027417">
    <property type="entry name" value="P-loop_NTPase"/>
</dbReference>
<keyword evidence="6" id="KW-0963">Cytoplasm</keyword>
<keyword evidence="12" id="KW-0342">GTP-binding</keyword>
<gene>
    <name evidence="18" type="ORF">ABG768_020428</name>
</gene>
<organism evidence="18 19">
    <name type="scientific">Culter alburnus</name>
    <name type="common">Topmouth culter</name>
    <dbReference type="NCBI Taxonomy" id="194366"/>
    <lineage>
        <taxon>Eukaryota</taxon>
        <taxon>Metazoa</taxon>
        <taxon>Chordata</taxon>
        <taxon>Craniata</taxon>
        <taxon>Vertebrata</taxon>
        <taxon>Euteleostomi</taxon>
        <taxon>Actinopterygii</taxon>
        <taxon>Neopterygii</taxon>
        <taxon>Teleostei</taxon>
        <taxon>Ostariophysi</taxon>
        <taxon>Cypriniformes</taxon>
        <taxon>Xenocyprididae</taxon>
        <taxon>Xenocypridinae</taxon>
        <taxon>Culter</taxon>
    </lineage>
</organism>
<dbReference type="Pfam" id="PF04548">
    <property type="entry name" value="AIG1"/>
    <property type="match status" value="1"/>
</dbReference>
<protein>
    <recommendedName>
        <fullName evidence="14">GTPase IMAP family member 8</fullName>
    </recommendedName>
    <alternativeName>
        <fullName evidence="15">Immune-associated nucleotide-binding protein 9</fullName>
    </alternativeName>
</protein>
<keyword evidence="19" id="KW-1185">Reference proteome</keyword>
<dbReference type="GO" id="GO:0005739">
    <property type="term" value="C:mitochondrion"/>
    <property type="evidence" value="ECO:0007669"/>
    <property type="project" value="UniProtKB-SubCell"/>
</dbReference>
<dbReference type="GO" id="GO:0005829">
    <property type="term" value="C:cytosol"/>
    <property type="evidence" value="ECO:0007669"/>
    <property type="project" value="UniProtKB-SubCell"/>
</dbReference>
<dbReference type="Gene3D" id="3.40.50.300">
    <property type="entry name" value="P-loop containing nucleotide triphosphate hydrolases"/>
    <property type="match status" value="1"/>
</dbReference>
<evidence type="ECO:0000256" key="4">
    <source>
        <dbReference type="ARBA" id="ARBA00004555"/>
    </source>
</evidence>
<evidence type="ECO:0000256" key="7">
    <source>
        <dbReference type="ARBA" id="ARBA00022737"/>
    </source>
</evidence>
<evidence type="ECO:0000313" key="19">
    <source>
        <dbReference type="Proteomes" id="UP001479290"/>
    </source>
</evidence>
<comment type="similarity">
    <text evidence="5">Belongs to the TRAFAC class TrmE-Era-EngA-EngB-Septin-like GTPase superfamily. AIG1/Toc34/Toc159-like paraseptin GTPase family. IAN subfamily.</text>
</comment>
<evidence type="ECO:0000256" key="11">
    <source>
        <dbReference type="ARBA" id="ARBA00023128"/>
    </source>
</evidence>
<evidence type="ECO:0000256" key="9">
    <source>
        <dbReference type="ARBA" id="ARBA00022824"/>
    </source>
</evidence>
<sequence>MLWARETLETDELEASRRIVLLGKSGVGKSASGNTILGQKVFRSVRSASSVTSKCSDAHTNISGRSVSVVDTPGFIHTHMNPEELVMEIARSVYLSSPGPHAFLVVINLSITFTEHEQQITEQIKTLFGQEVLKYSIILFTHGDQLEGESVEELIEENSRLRDLVYQCGYRFHVFNNKDQNNREQVNDLLQEIDSMIECNYEEQIFVLLQRINTMIDENNIEQVNDLWQKIDKIDQNGRGHYSNQMYEDALRFRQEEAERKQQEEKQRQEEIERVREETEEKIRAEFKGPPAFLLERLKQMRQRDEDRKRREEEQQEMFERFFCHLGSPRRHKAMLMEMEMETYMEMQRKRREEKQRQEEIERVIKETEERIRAEFEGPPRFLLERFKSMRLREKEERKQMEKQRQEEIERVRKEAEGKIRAEYEGPSRFLLRVESWRLREVVEKTQQEEKQRQDDMRE</sequence>
<reference evidence="18 19" key="1">
    <citation type="submission" date="2024-05" db="EMBL/GenBank/DDBJ databases">
        <title>A high-quality chromosomal-level genome assembly of Topmouth culter (Culter alburnus).</title>
        <authorList>
            <person name="Zhao H."/>
        </authorList>
    </citation>
    <scope>NUCLEOTIDE SEQUENCE [LARGE SCALE GENOMIC DNA]</scope>
    <source>
        <strain evidence="18">CATC2023</strain>
        <tissue evidence="18">Muscle</tissue>
    </source>
</reference>
<comment type="subcellular location">
    <subcellularLocation>
        <location evidence="3">Cytoplasm</location>
        <location evidence="3">Cytosol</location>
    </subcellularLocation>
    <subcellularLocation>
        <location evidence="2">Endoplasmic reticulum</location>
    </subcellularLocation>
    <subcellularLocation>
        <location evidence="4">Golgi apparatus</location>
    </subcellularLocation>
    <subcellularLocation>
        <location evidence="1">Mitochondrion</location>
    </subcellularLocation>
</comment>
<evidence type="ECO:0000256" key="8">
    <source>
        <dbReference type="ARBA" id="ARBA00022741"/>
    </source>
</evidence>
<dbReference type="FunFam" id="3.40.50.300:FF:000536">
    <property type="entry name" value="GTPase IMAP family member 8"/>
    <property type="match status" value="1"/>
</dbReference>
<evidence type="ECO:0000256" key="5">
    <source>
        <dbReference type="ARBA" id="ARBA00008535"/>
    </source>
</evidence>
<accession>A0AAW2B1L5</accession>
<feature type="domain" description="AIG1-type G" evidence="17">
    <location>
        <begin position="14"/>
        <end position="210"/>
    </location>
</feature>
<keyword evidence="10" id="KW-0333">Golgi apparatus</keyword>
<name>A0AAW2B1L5_CULAL</name>
<evidence type="ECO:0000256" key="13">
    <source>
        <dbReference type="ARBA" id="ARBA00056809"/>
    </source>
</evidence>
<dbReference type="GO" id="GO:0005794">
    <property type="term" value="C:Golgi apparatus"/>
    <property type="evidence" value="ECO:0007669"/>
    <property type="project" value="UniProtKB-SubCell"/>
</dbReference>
<keyword evidence="8" id="KW-0547">Nucleotide-binding</keyword>
<dbReference type="PANTHER" id="PTHR10903:SF186">
    <property type="entry name" value="GTPASE IMAP FAMILY MEMBER 4-LIKE-RELATED"/>
    <property type="match status" value="1"/>
</dbReference>
<keyword evidence="11" id="KW-0496">Mitochondrion</keyword>
<dbReference type="GO" id="GO:0005783">
    <property type="term" value="C:endoplasmic reticulum"/>
    <property type="evidence" value="ECO:0007669"/>
    <property type="project" value="UniProtKB-SubCell"/>
</dbReference>
<dbReference type="CDD" id="cd01852">
    <property type="entry name" value="AIG1"/>
    <property type="match status" value="1"/>
</dbReference>
<evidence type="ECO:0000256" key="2">
    <source>
        <dbReference type="ARBA" id="ARBA00004240"/>
    </source>
</evidence>
<evidence type="ECO:0000256" key="1">
    <source>
        <dbReference type="ARBA" id="ARBA00004173"/>
    </source>
</evidence>
<dbReference type="SUPFAM" id="SSF52540">
    <property type="entry name" value="P-loop containing nucleoside triphosphate hydrolases"/>
    <property type="match status" value="1"/>
</dbReference>
<comment type="caution">
    <text evidence="18">The sequence shown here is derived from an EMBL/GenBank/DDBJ whole genome shotgun (WGS) entry which is preliminary data.</text>
</comment>